<dbReference type="EMBL" id="CAFBNZ010000050">
    <property type="protein sequence ID" value="CAB4969017.1"/>
    <property type="molecule type" value="Genomic_DNA"/>
</dbReference>
<comment type="pathway">
    <text evidence="1">Cofactor biosynthesis; riboflavin biosynthesis.</text>
</comment>
<dbReference type="EMBL" id="CAEZUK010000101">
    <property type="protein sequence ID" value="CAB4600971.1"/>
    <property type="molecule type" value="Genomic_DNA"/>
</dbReference>
<protein>
    <submittedName>
        <fullName evidence="7">Unannotated protein</fullName>
    </submittedName>
</protein>
<dbReference type="Pfam" id="PF01872">
    <property type="entry name" value="RibD_C"/>
    <property type="match status" value="1"/>
</dbReference>
<evidence type="ECO:0000313" key="10">
    <source>
        <dbReference type="EMBL" id="CAB5046040.1"/>
    </source>
</evidence>
<evidence type="ECO:0000259" key="4">
    <source>
        <dbReference type="Pfam" id="PF01872"/>
    </source>
</evidence>
<evidence type="ECO:0000256" key="2">
    <source>
        <dbReference type="ARBA" id="ARBA00022857"/>
    </source>
</evidence>
<sequence length="202" mass="21668">MLFPEPGEISLEIAYSDEHRVRQGDRPWVVMSMISTVDGAISLEGNSALLGGPTDRAVFLHLHRGADSVLVGAHTVRQDTYSPLPAHQVLVVASISGDLGRNSQALLASGNTRIVSGDVRDFVKDLPGSVCVLEGGPDLNGQMLAADLVDEVCLTIAPRFIGGQGGRISQGSWALRDPWHLAHVCQDEGFLFLRYLRSSNNG</sequence>
<dbReference type="PANTHER" id="PTHR38011:SF7">
    <property type="entry name" value="2,5-DIAMINO-6-RIBOSYLAMINO-4(3H)-PYRIMIDINONE 5'-PHOSPHATE REDUCTASE"/>
    <property type="match status" value="1"/>
</dbReference>
<evidence type="ECO:0000313" key="7">
    <source>
        <dbReference type="EMBL" id="CAB4621582.1"/>
    </source>
</evidence>
<dbReference type="AlphaFoldDB" id="A0A6J6I557"/>
<keyword evidence="2" id="KW-0521">NADP</keyword>
<dbReference type="EMBL" id="CAEZVL010000003">
    <property type="protein sequence ID" value="CAB4621582.1"/>
    <property type="molecule type" value="Genomic_DNA"/>
</dbReference>
<gene>
    <name evidence="5" type="ORF">UFOPK1421_01011</name>
    <name evidence="6" type="ORF">UFOPK1820_00726</name>
    <name evidence="7" type="ORF">UFOPK1960_00056</name>
    <name evidence="8" type="ORF">UFOPK2921_00109</name>
    <name evidence="9" type="ORF">UFOPK3889_00402</name>
    <name evidence="10" type="ORF">UFOPK4275_00307</name>
    <name evidence="11" type="ORF">UFOPK4422_00948</name>
</gene>
<dbReference type="SUPFAM" id="SSF53597">
    <property type="entry name" value="Dihydrofolate reductase-like"/>
    <property type="match status" value="1"/>
</dbReference>
<dbReference type="GO" id="GO:0008703">
    <property type="term" value="F:5-amino-6-(5-phosphoribosylamino)uracil reductase activity"/>
    <property type="evidence" value="ECO:0007669"/>
    <property type="project" value="InterPro"/>
</dbReference>
<accession>A0A6J6I557</accession>
<evidence type="ECO:0000256" key="1">
    <source>
        <dbReference type="ARBA" id="ARBA00005104"/>
    </source>
</evidence>
<dbReference type="PANTHER" id="PTHR38011">
    <property type="entry name" value="DIHYDROFOLATE REDUCTASE FAMILY PROTEIN (AFU_ORTHOLOGUE AFUA_8G06820)"/>
    <property type="match status" value="1"/>
</dbReference>
<evidence type="ECO:0000313" key="5">
    <source>
        <dbReference type="EMBL" id="CAB4546921.1"/>
    </source>
</evidence>
<dbReference type="InterPro" id="IPR050765">
    <property type="entry name" value="Riboflavin_Biosynth_HTPR"/>
</dbReference>
<dbReference type="EMBL" id="CAFBQJ010000035">
    <property type="protein sequence ID" value="CAB5046040.1"/>
    <property type="molecule type" value="Genomic_DNA"/>
</dbReference>
<proteinExistence type="predicted"/>
<name>A0A6J6I557_9ZZZZ</name>
<feature type="domain" description="Bacterial bifunctional deaminase-reductase C-terminal" evidence="4">
    <location>
        <begin position="27"/>
        <end position="184"/>
    </location>
</feature>
<dbReference type="Gene3D" id="3.40.430.10">
    <property type="entry name" value="Dihydrofolate Reductase, subunit A"/>
    <property type="match status" value="2"/>
</dbReference>
<dbReference type="EMBL" id="CAFBRX010000089">
    <property type="protein sequence ID" value="CAB5125177.1"/>
    <property type="molecule type" value="Genomic_DNA"/>
</dbReference>
<evidence type="ECO:0000313" key="8">
    <source>
        <dbReference type="EMBL" id="CAB4768173.1"/>
    </source>
</evidence>
<reference evidence="7" key="1">
    <citation type="submission" date="2020-05" db="EMBL/GenBank/DDBJ databases">
        <authorList>
            <person name="Chiriac C."/>
            <person name="Salcher M."/>
            <person name="Ghai R."/>
            <person name="Kavagutti S V."/>
        </authorList>
    </citation>
    <scope>NUCLEOTIDE SEQUENCE</scope>
</reference>
<evidence type="ECO:0000256" key="3">
    <source>
        <dbReference type="ARBA" id="ARBA00023002"/>
    </source>
</evidence>
<dbReference type="EMBL" id="CAEZSL010000108">
    <property type="protein sequence ID" value="CAB4546921.1"/>
    <property type="molecule type" value="Genomic_DNA"/>
</dbReference>
<evidence type="ECO:0000313" key="9">
    <source>
        <dbReference type="EMBL" id="CAB4969017.1"/>
    </source>
</evidence>
<dbReference type="GO" id="GO:0009231">
    <property type="term" value="P:riboflavin biosynthetic process"/>
    <property type="evidence" value="ECO:0007669"/>
    <property type="project" value="InterPro"/>
</dbReference>
<evidence type="ECO:0000313" key="11">
    <source>
        <dbReference type="EMBL" id="CAB5125177.1"/>
    </source>
</evidence>
<dbReference type="InterPro" id="IPR024072">
    <property type="entry name" value="DHFR-like_dom_sf"/>
</dbReference>
<dbReference type="EMBL" id="CAEZZV010000008">
    <property type="protein sequence ID" value="CAB4768173.1"/>
    <property type="molecule type" value="Genomic_DNA"/>
</dbReference>
<organism evidence="7">
    <name type="scientific">freshwater metagenome</name>
    <dbReference type="NCBI Taxonomy" id="449393"/>
    <lineage>
        <taxon>unclassified sequences</taxon>
        <taxon>metagenomes</taxon>
        <taxon>ecological metagenomes</taxon>
    </lineage>
</organism>
<evidence type="ECO:0000313" key="6">
    <source>
        <dbReference type="EMBL" id="CAB4600971.1"/>
    </source>
</evidence>
<keyword evidence="3" id="KW-0560">Oxidoreductase</keyword>
<dbReference type="InterPro" id="IPR002734">
    <property type="entry name" value="RibDG_C"/>
</dbReference>